<dbReference type="RefSeq" id="XP_005093058.1">
    <property type="nucleotide sequence ID" value="XM_005093001.3"/>
</dbReference>
<accession>A0ABM0JGB1</accession>
<dbReference type="SMART" id="SM00253">
    <property type="entry name" value="SOCS"/>
    <property type="match status" value="1"/>
</dbReference>
<dbReference type="GeneID" id="101858607"/>
<dbReference type="PANTHER" id="PTHR15622:SF2">
    <property type="entry name" value="U4_U6 SMALL NUCLEAR RIBONUCLEOPROTEIN PRP4"/>
    <property type="match status" value="1"/>
</dbReference>
<dbReference type="InterPro" id="IPR036036">
    <property type="entry name" value="SOCS_box-like_dom_sf"/>
</dbReference>
<proteinExistence type="predicted"/>
<dbReference type="RefSeq" id="XP_005093056.1">
    <property type="nucleotide sequence ID" value="XM_005092999.3"/>
</dbReference>
<dbReference type="InterPro" id="IPR001496">
    <property type="entry name" value="SOCS_box"/>
</dbReference>
<feature type="repeat" description="WD" evidence="2">
    <location>
        <begin position="365"/>
        <end position="398"/>
    </location>
</feature>
<dbReference type="InterPro" id="IPR036322">
    <property type="entry name" value="WD40_repeat_dom_sf"/>
</dbReference>
<dbReference type="Gene3D" id="2.130.10.10">
    <property type="entry name" value="YVTN repeat-like/Quinoprotein amine dehydrogenase"/>
    <property type="match status" value="1"/>
</dbReference>
<organism evidence="4 6">
    <name type="scientific">Aplysia californica</name>
    <name type="common">California sea hare</name>
    <dbReference type="NCBI Taxonomy" id="6500"/>
    <lineage>
        <taxon>Eukaryota</taxon>
        <taxon>Metazoa</taxon>
        <taxon>Spiralia</taxon>
        <taxon>Lophotrochozoa</taxon>
        <taxon>Mollusca</taxon>
        <taxon>Gastropoda</taxon>
        <taxon>Heterobranchia</taxon>
        <taxon>Euthyneura</taxon>
        <taxon>Tectipleura</taxon>
        <taxon>Aplysiida</taxon>
        <taxon>Aplysioidea</taxon>
        <taxon>Aplysiidae</taxon>
        <taxon>Aplysia</taxon>
    </lineage>
</organism>
<evidence type="ECO:0000256" key="2">
    <source>
        <dbReference type="PROSITE-ProRule" id="PRU00221"/>
    </source>
</evidence>
<dbReference type="PROSITE" id="PS50082">
    <property type="entry name" value="WD_REPEATS_2"/>
    <property type="match status" value="1"/>
</dbReference>
<feature type="domain" description="SOCS box" evidence="3">
    <location>
        <begin position="394"/>
        <end position="439"/>
    </location>
</feature>
<evidence type="ECO:0000256" key="1">
    <source>
        <dbReference type="ARBA" id="ARBA00022786"/>
    </source>
</evidence>
<dbReference type="SMART" id="SM00969">
    <property type="entry name" value="SOCS_box"/>
    <property type="match status" value="1"/>
</dbReference>
<name>A0ABM0JGB1_APLCA</name>
<dbReference type="PANTHER" id="PTHR15622">
    <property type="entry name" value="WD40 REPEAT PROTEIN"/>
    <property type="match status" value="1"/>
</dbReference>
<keyword evidence="2" id="KW-0853">WD repeat</keyword>
<dbReference type="Pfam" id="PF07525">
    <property type="entry name" value="SOCS_box"/>
    <property type="match status" value="1"/>
</dbReference>
<evidence type="ECO:0000313" key="6">
    <source>
        <dbReference type="RefSeq" id="XP_005093057.1"/>
    </source>
</evidence>
<evidence type="ECO:0000313" key="7">
    <source>
        <dbReference type="RefSeq" id="XP_005093058.1"/>
    </source>
</evidence>
<dbReference type="RefSeq" id="XP_005093057.1">
    <property type="nucleotide sequence ID" value="XM_005093000.3"/>
</dbReference>
<dbReference type="InterPro" id="IPR001680">
    <property type="entry name" value="WD40_rpt"/>
</dbReference>
<dbReference type="SUPFAM" id="SSF158235">
    <property type="entry name" value="SOCS box-like"/>
    <property type="match status" value="1"/>
</dbReference>
<dbReference type="SUPFAM" id="SSF50978">
    <property type="entry name" value="WD40 repeat-like"/>
    <property type="match status" value="1"/>
</dbReference>
<keyword evidence="4" id="KW-1185">Reference proteome</keyword>
<dbReference type="InterPro" id="IPR015943">
    <property type="entry name" value="WD40/YVTN_repeat-like_dom_sf"/>
</dbReference>
<dbReference type="SMART" id="SM00320">
    <property type="entry name" value="WD40"/>
    <property type="match status" value="2"/>
</dbReference>
<dbReference type="Pfam" id="PF12894">
    <property type="entry name" value="ANAPC4_WD40"/>
    <property type="match status" value="1"/>
</dbReference>
<keyword evidence="1" id="KW-0833">Ubl conjugation pathway</keyword>
<dbReference type="Proteomes" id="UP000694888">
    <property type="component" value="Unplaced"/>
</dbReference>
<reference evidence="5 6" key="1">
    <citation type="submission" date="2025-05" db="UniProtKB">
        <authorList>
            <consortium name="RefSeq"/>
        </authorList>
    </citation>
    <scope>IDENTIFICATION</scope>
</reference>
<gene>
    <name evidence="5 6 7" type="primary">LOC101858607</name>
</gene>
<evidence type="ECO:0000259" key="3">
    <source>
        <dbReference type="PROSITE" id="PS50225"/>
    </source>
</evidence>
<protein>
    <submittedName>
        <fullName evidence="5 6">Uncharacterized protein LOC101858607</fullName>
    </submittedName>
</protein>
<evidence type="ECO:0000313" key="5">
    <source>
        <dbReference type="RefSeq" id="XP_005093056.1"/>
    </source>
</evidence>
<dbReference type="InterPro" id="IPR024977">
    <property type="entry name" value="Apc4-like_WD40_dom"/>
</dbReference>
<dbReference type="PROSITE" id="PS50225">
    <property type="entry name" value="SOCS"/>
    <property type="match status" value="1"/>
</dbReference>
<evidence type="ECO:0000313" key="4">
    <source>
        <dbReference type="Proteomes" id="UP000694888"/>
    </source>
</evidence>
<dbReference type="InterPro" id="IPR051983">
    <property type="entry name" value="WSB_SOCS-box_domain"/>
</dbReference>
<sequence length="439" mass="49576">MGIRPSNLRQMLGDQPSKERCYPVTSYLPFNKNLWPAGAHGLLTDFHVLPEKLHRAVDDSSWFWWCDAQFVPFNDGHLFATASAFQPRAMHHWISQPRIPNGRVLLYNIENPDRLRCEIFSRTSCSVFPKMQPHPLGQLICYCGTGEVAVLASDADPVYSRSRDLTNAVHVYCAVSSNGIFLACLKRGMGVFFLETHILDVSLIGADSVRCHNLCPGFLPSKTRADNVACKFSPDWNLIAVSGAGGYLFMVGRRKMDLAINVCPDLVDDALSAAQAFDFNPCFDCEIITIGTASKKIQIVDIEKEEILLSVDTEEHIDCITYSTDGTILAVGFHNFDIHILESDELTCVHSIPMSELCQDQTQRVYPYYPAVHNLSFSQNAEHLVSTSCDGHLRLWRIPRQFSLQELCRDRILSCVPIRKVKRLNLPQKIKNFLVYKYN</sequence>